<evidence type="ECO:0000256" key="2">
    <source>
        <dbReference type="SAM" id="Phobius"/>
    </source>
</evidence>
<organism evidence="3 4">
    <name type="scientific">Terfezia boudieri ATCC MYA-4762</name>
    <dbReference type="NCBI Taxonomy" id="1051890"/>
    <lineage>
        <taxon>Eukaryota</taxon>
        <taxon>Fungi</taxon>
        <taxon>Dikarya</taxon>
        <taxon>Ascomycota</taxon>
        <taxon>Pezizomycotina</taxon>
        <taxon>Pezizomycetes</taxon>
        <taxon>Pezizales</taxon>
        <taxon>Pezizaceae</taxon>
        <taxon>Terfezia</taxon>
    </lineage>
</organism>
<dbReference type="InParanoid" id="A0A3N4LBA0"/>
<reference evidence="3 4" key="1">
    <citation type="journal article" date="2018" name="Nat. Ecol. Evol.">
        <title>Pezizomycetes genomes reveal the molecular basis of ectomycorrhizal truffle lifestyle.</title>
        <authorList>
            <person name="Murat C."/>
            <person name="Payen T."/>
            <person name="Noel B."/>
            <person name="Kuo A."/>
            <person name="Morin E."/>
            <person name="Chen J."/>
            <person name="Kohler A."/>
            <person name="Krizsan K."/>
            <person name="Balestrini R."/>
            <person name="Da Silva C."/>
            <person name="Montanini B."/>
            <person name="Hainaut M."/>
            <person name="Levati E."/>
            <person name="Barry K.W."/>
            <person name="Belfiori B."/>
            <person name="Cichocki N."/>
            <person name="Clum A."/>
            <person name="Dockter R.B."/>
            <person name="Fauchery L."/>
            <person name="Guy J."/>
            <person name="Iotti M."/>
            <person name="Le Tacon F."/>
            <person name="Lindquist E.A."/>
            <person name="Lipzen A."/>
            <person name="Malagnac F."/>
            <person name="Mello A."/>
            <person name="Molinier V."/>
            <person name="Miyauchi S."/>
            <person name="Poulain J."/>
            <person name="Riccioni C."/>
            <person name="Rubini A."/>
            <person name="Sitrit Y."/>
            <person name="Splivallo R."/>
            <person name="Traeger S."/>
            <person name="Wang M."/>
            <person name="Zifcakova L."/>
            <person name="Wipf D."/>
            <person name="Zambonelli A."/>
            <person name="Paolocci F."/>
            <person name="Nowrousian M."/>
            <person name="Ottonello S."/>
            <person name="Baldrian P."/>
            <person name="Spatafora J.W."/>
            <person name="Henrissat B."/>
            <person name="Nagy L.G."/>
            <person name="Aury J.M."/>
            <person name="Wincker P."/>
            <person name="Grigoriev I.V."/>
            <person name="Bonfante P."/>
            <person name="Martin F.M."/>
        </authorList>
    </citation>
    <scope>NUCLEOTIDE SEQUENCE [LARGE SCALE GENOMIC DNA]</scope>
    <source>
        <strain evidence="3 4">ATCC MYA-4762</strain>
    </source>
</reference>
<feature type="compositionally biased region" description="Polar residues" evidence="1">
    <location>
        <begin position="35"/>
        <end position="44"/>
    </location>
</feature>
<accession>A0A3N4LBA0</accession>
<evidence type="ECO:0000256" key="1">
    <source>
        <dbReference type="SAM" id="MobiDB-lite"/>
    </source>
</evidence>
<dbReference type="Proteomes" id="UP000267821">
    <property type="component" value="Unassembled WGS sequence"/>
</dbReference>
<keyword evidence="2" id="KW-0812">Transmembrane</keyword>
<gene>
    <name evidence="3" type="ORF">L211DRAFT_841992</name>
</gene>
<protein>
    <submittedName>
        <fullName evidence="3">Uncharacterized protein</fullName>
    </submittedName>
</protein>
<keyword evidence="4" id="KW-1185">Reference proteome</keyword>
<name>A0A3N4LBA0_9PEZI</name>
<evidence type="ECO:0000313" key="4">
    <source>
        <dbReference type="Proteomes" id="UP000267821"/>
    </source>
</evidence>
<evidence type="ECO:0000313" key="3">
    <source>
        <dbReference type="EMBL" id="RPB20163.1"/>
    </source>
</evidence>
<feature type="region of interest" description="Disordered" evidence="1">
    <location>
        <begin position="13"/>
        <end position="51"/>
    </location>
</feature>
<keyword evidence="2" id="KW-0472">Membrane</keyword>
<feature type="transmembrane region" description="Helical" evidence="2">
    <location>
        <begin position="59"/>
        <end position="79"/>
    </location>
</feature>
<keyword evidence="2" id="KW-1133">Transmembrane helix</keyword>
<sequence>MWLVHPCGFSRATTHHSSHVIPHSPTPIDTHTHNQEPTTAQRKQSAARKSGDRTRFHSYLAYSYFLPICFAVLLIDIGIQRNASVTFNTT</sequence>
<proteinExistence type="predicted"/>
<dbReference type="AlphaFoldDB" id="A0A3N4LBA0"/>
<dbReference type="EMBL" id="ML121576">
    <property type="protein sequence ID" value="RPB20163.1"/>
    <property type="molecule type" value="Genomic_DNA"/>
</dbReference>